<evidence type="ECO:0000259" key="7">
    <source>
        <dbReference type="Pfam" id="PF14432"/>
    </source>
</evidence>
<name>A0A678WDG5_SALMI</name>
<evidence type="ECO:0000313" key="8">
    <source>
        <dbReference type="EMBL" id="AYM00776.1"/>
    </source>
</evidence>
<dbReference type="InterPro" id="IPR032867">
    <property type="entry name" value="DYW_dom"/>
</dbReference>
<feature type="domain" description="DYW" evidence="7">
    <location>
        <begin position="557"/>
        <end position="649"/>
    </location>
</feature>
<dbReference type="GO" id="GO:0009451">
    <property type="term" value="P:RNA modification"/>
    <property type="evidence" value="ECO:0007669"/>
    <property type="project" value="InterPro"/>
</dbReference>
<dbReference type="InterPro" id="IPR046960">
    <property type="entry name" value="PPR_At4g14850-like_plant"/>
</dbReference>
<dbReference type="FunFam" id="1.25.40.10:FF:000503">
    <property type="entry name" value="Pentatricopeptide repeat-containing protein, mitochondrial"/>
    <property type="match status" value="1"/>
</dbReference>
<comment type="similarity">
    <text evidence="2">Belongs to the PPR family. PCMP-H subfamily.</text>
</comment>
<evidence type="ECO:0000256" key="6">
    <source>
        <dbReference type="PROSITE-ProRule" id="PRU00708"/>
    </source>
</evidence>
<dbReference type="GO" id="GO:0008270">
    <property type="term" value="F:zinc ion binding"/>
    <property type="evidence" value="ECO:0007669"/>
    <property type="project" value="InterPro"/>
</dbReference>
<dbReference type="SMR" id="A0A678WDG5"/>
<proteinExistence type="evidence at transcript level"/>
<comment type="subcellular location">
    <subcellularLocation>
        <location evidence="1">Mitochondrion</location>
    </subcellularLocation>
</comment>
<accession>A0A678WDG5</accession>
<dbReference type="GO" id="GO:0003723">
    <property type="term" value="F:RNA binding"/>
    <property type="evidence" value="ECO:0007669"/>
    <property type="project" value="InterPro"/>
</dbReference>
<keyword evidence="3" id="KW-0677">Repeat</keyword>
<dbReference type="PANTHER" id="PTHR47926">
    <property type="entry name" value="PENTATRICOPEPTIDE REPEAT-CONTAINING PROTEIN"/>
    <property type="match status" value="1"/>
</dbReference>
<evidence type="ECO:0000256" key="2">
    <source>
        <dbReference type="ARBA" id="ARBA00006643"/>
    </source>
</evidence>
<dbReference type="Pfam" id="PF14432">
    <property type="entry name" value="DYW_deaminase"/>
    <property type="match status" value="1"/>
</dbReference>
<evidence type="ECO:0000256" key="1">
    <source>
        <dbReference type="ARBA" id="ARBA00004173"/>
    </source>
</evidence>
<dbReference type="EMBL" id="MH004776">
    <property type="protein sequence ID" value="AYM00776.1"/>
    <property type="molecule type" value="mRNA"/>
</dbReference>
<dbReference type="GO" id="GO:0005739">
    <property type="term" value="C:mitochondrion"/>
    <property type="evidence" value="ECO:0007669"/>
    <property type="project" value="UniProtKB-SubCell"/>
</dbReference>
<keyword evidence="5" id="KW-0496">Mitochondrion</keyword>
<dbReference type="InterPro" id="IPR011990">
    <property type="entry name" value="TPR-like_helical_dom_sf"/>
</dbReference>
<reference evidence="8" key="2">
    <citation type="submission" date="2018-02" db="EMBL/GenBank/DDBJ databases">
        <authorList>
            <person name="Li H.Q."/>
            <person name="Lu S.F."/>
        </authorList>
    </citation>
    <scope>NUCLEOTIDE SEQUENCE</scope>
</reference>
<dbReference type="PANTHER" id="PTHR47926:SF388">
    <property type="entry name" value="DYW DOMAIN-CONTAINING PROTEIN"/>
    <property type="match status" value="1"/>
</dbReference>
<dbReference type="Pfam" id="PF01535">
    <property type="entry name" value="PPR"/>
    <property type="match status" value="2"/>
</dbReference>
<keyword evidence="4" id="KW-0809">Transit peptide</keyword>
<evidence type="ECO:0000256" key="5">
    <source>
        <dbReference type="ARBA" id="ARBA00023128"/>
    </source>
</evidence>
<dbReference type="InterPro" id="IPR002885">
    <property type="entry name" value="PPR_rpt"/>
</dbReference>
<dbReference type="Gene3D" id="1.25.40.10">
    <property type="entry name" value="Tetratricopeptide repeat domain"/>
    <property type="match status" value="1"/>
</dbReference>
<reference evidence="8" key="1">
    <citation type="journal article" date="2018" name="Molecules">
        <title>The Pentatricopeptide Repeat Gene Family in Salvia miltiorrhiza: Genome-Wide Characterization and Expression Analysis.</title>
        <authorList>
            <person name="Li H."/>
            <person name="Li C."/>
            <person name="Deng Y."/>
            <person name="Jiang X."/>
            <person name="Lu S."/>
        </authorList>
    </citation>
    <scope>NUCLEOTIDE SEQUENCE</scope>
</reference>
<sequence length="649" mass="71749">MYTRRAAALVALTSLRRAIKVCRRNPSDFRCSVEIPNFVRSFRTASESADAYNNFDGGSAENQSGYVNFNRNDKFYGGSLGGVEQNQNPSRVYGQTGTDGLNLSNTFANGGGSVQNQSGYSSSSFDSRNYVRNVVGREADRIPNRQNYCGHMGNGTFQQNVSSNGGFSDAAPLNHGGGRLENSRGGSYGGITDMPVKNGGNSGVHPQNVVGSYYSNAGNYQRSLSESQSGVVMNDLAMNAGSVEVARGSQSTSKLDDLDQLTRERKLKEAVELLVLLEKEGIRVELPQYMALIKACGENKALAEAKSVHEHLMKSMVNLEVRMYNQIIEMYSKCGSMEDAFTVFNQMPERNLTSWDIMISGLAKNGHGEESLELFAEFKQSGLRPDGQMFLGVFSACGVVSDVVEGMLHFESMMNEYGIVPAMEHYAGIVDMLGCAGCLDEASEFIQKMPVKPSVAIWETLMKFCRIHGNVALGDQCAELVQLIDPSRLNEQSREGLIPLNASDMDKEKEKKKSIGQGPLDVRHRVHEYRAGDRSHPDNERLYGLLRALKQHMKEAGYIPEIKCVLHDVDQETKEEALMAHSERLAAAHGFLTSPARSSIRIIKNLRVCNDCHNVFKIISKIVGREIVARDSKRFHHFRDGSCSCNDFW</sequence>
<dbReference type="AlphaFoldDB" id="A0A678WDG5"/>
<feature type="repeat" description="PPR" evidence="6">
    <location>
        <begin position="351"/>
        <end position="385"/>
    </location>
</feature>
<protein>
    <submittedName>
        <fullName evidence="8">Pentatricopeptide repeat protein</fullName>
    </submittedName>
</protein>
<organism evidence="8">
    <name type="scientific">Salvia miltiorrhiza</name>
    <name type="common">Chinese sage</name>
    <dbReference type="NCBI Taxonomy" id="226208"/>
    <lineage>
        <taxon>Eukaryota</taxon>
        <taxon>Viridiplantae</taxon>
        <taxon>Streptophyta</taxon>
        <taxon>Embryophyta</taxon>
        <taxon>Tracheophyta</taxon>
        <taxon>Spermatophyta</taxon>
        <taxon>Magnoliopsida</taxon>
        <taxon>eudicotyledons</taxon>
        <taxon>Gunneridae</taxon>
        <taxon>Pentapetalae</taxon>
        <taxon>asterids</taxon>
        <taxon>lamiids</taxon>
        <taxon>Lamiales</taxon>
        <taxon>Lamiaceae</taxon>
        <taxon>Nepetoideae</taxon>
        <taxon>Mentheae</taxon>
        <taxon>Salviinae</taxon>
        <taxon>Salvia</taxon>
        <taxon>Salvia incertae sedis</taxon>
    </lineage>
</organism>
<feature type="repeat" description="PPR" evidence="6">
    <location>
        <begin position="320"/>
        <end position="350"/>
    </location>
</feature>
<evidence type="ECO:0000256" key="3">
    <source>
        <dbReference type="ARBA" id="ARBA00022737"/>
    </source>
</evidence>
<dbReference type="NCBIfam" id="TIGR00756">
    <property type="entry name" value="PPR"/>
    <property type="match status" value="2"/>
</dbReference>
<evidence type="ECO:0000256" key="4">
    <source>
        <dbReference type="ARBA" id="ARBA00022946"/>
    </source>
</evidence>
<dbReference type="PROSITE" id="PS51375">
    <property type="entry name" value="PPR"/>
    <property type="match status" value="2"/>
</dbReference>